<dbReference type="SUPFAM" id="SSF56059">
    <property type="entry name" value="Glutathione synthetase ATP-binding domain-like"/>
    <property type="match status" value="1"/>
</dbReference>
<name>A0A396S9L5_9BACL</name>
<dbReference type="Pfam" id="PF14398">
    <property type="entry name" value="ATPgrasp_YheCD"/>
    <property type="match status" value="1"/>
</dbReference>
<proteinExistence type="predicted"/>
<dbReference type="Proteomes" id="UP000265692">
    <property type="component" value="Unassembled WGS sequence"/>
</dbReference>
<dbReference type="Gene3D" id="3.30.470.20">
    <property type="entry name" value="ATP-grasp fold, B domain"/>
    <property type="match status" value="1"/>
</dbReference>
<dbReference type="InterPro" id="IPR026838">
    <property type="entry name" value="YheC/D"/>
</dbReference>
<dbReference type="RefSeq" id="WP_118875970.1">
    <property type="nucleotide sequence ID" value="NZ_QWEI01000003.1"/>
</dbReference>
<keyword evidence="1" id="KW-0547">Nucleotide-binding</keyword>
<evidence type="ECO:0000259" key="2">
    <source>
        <dbReference type="PROSITE" id="PS50975"/>
    </source>
</evidence>
<dbReference type="GO" id="GO:0005524">
    <property type="term" value="F:ATP binding"/>
    <property type="evidence" value="ECO:0007669"/>
    <property type="project" value="UniProtKB-UniRule"/>
</dbReference>
<accession>A0A396S9L5</accession>
<dbReference type="PROSITE" id="PS50975">
    <property type="entry name" value="ATP_GRASP"/>
    <property type="match status" value="1"/>
</dbReference>
<gene>
    <name evidence="3" type="ORF">D1B33_08620</name>
</gene>
<evidence type="ECO:0000313" key="4">
    <source>
        <dbReference type="Proteomes" id="UP000265692"/>
    </source>
</evidence>
<dbReference type="EMBL" id="QWEI01000003">
    <property type="protein sequence ID" value="RHW37584.1"/>
    <property type="molecule type" value="Genomic_DNA"/>
</dbReference>
<reference evidence="3 4" key="1">
    <citation type="submission" date="2018-08" db="EMBL/GenBank/DDBJ databases">
        <title>Lysinibacillus sp. YLB-03 draft genome sequence.</title>
        <authorList>
            <person name="Yu L."/>
        </authorList>
    </citation>
    <scope>NUCLEOTIDE SEQUENCE [LARGE SCALE GENOMIC DNA]</scope>
    <source>
        <strain evidence="3 4">YLB-03</strain>
    </source>
</reference>
<keyword evidence="4" id="KW-1185">Reference proteome</keyword>
<evidence type="ECO:0000313" key="3">
    <source>
        <dbReference type="EMBL" id="RHW37584.1"/>
    </source>
</evidence>
<sequence length="342" mass="39577">MITVGMLHYRKDPQTVFKTYAFAATAKMEGINFFYFTPGRVDLKNRRINGLFYENGAWVERETEYPDVVYNAGGTITAKQSSIVDALEKELPFTSHAIGDKMSVYNRIKKGSLFAQYLIPSDNFEHVETALNYIEKFNAIIIKPISGAKGESILLIEKRQDDYLLIISETEYAMSEERLKEWLEELLTEEETYLVQPFIQSKTKQGHAFDLRLHVQKNGEGKWVLTAMYPRIASKGIVANLSKAGFTSMTNPFFEEQFGKDFFDVKRYLEVFSVQFATHFDSLFDEPLDELGIDVGLDQNNKIWIYEVNWRPGLPVLFNLEMDIPKNMLHYCTYLAKKQKHK</sequence>
<evidence type="ECO:0000256" key="1">
    <source>
        <dbReference type="PROSITE-ProRule" id="PRU00409"/>
    </source>
</evidence>
<feature type="domain" description="ATP-grasp" evidence="2">
    <location>
        <begin position="111"/>
        <end position="337"/>
    </location>
</feature>
<dbReference type="OrthoDB" id="7869153at2"/>
<comment type="caution">
    <text evidence="3">The sequence shown here is derived from an EMBL/GenBank/DDBJ whole genome shotgun (WGS) entry which is preliminary data.</text>
</comment>
<protein>
    <submittedName>
        <fullName evidence="3">YheC/YheD family protein</fullName>
    </submittedName>
</protein>
<organism evidence="3 4">
    <name type="scientific">Ureibacillus yapensis</name>
    <dbReference type="NCBI Taxonomy" id="2304605"/>
    <lineage>
        <taxon>Bacteria</taxon>
        <taxon>Bacillati</taxon>
        <taxon>Bacillota</taxon>
        <taxon>Bacilli</taxon>
        <taxon>Bacillales</taxon>
        <taxon>Caryophanaceae</taxon>
        <taxon>Ureibacillus</taxon>
    </lineage>
</organism>
<dbReference type="InterPro" id="IPR011761">
    <property type="entry name" value="ATP-grasp"/>
</dbReference>
<dbReference type="GO" id="GO:0046872">
    <property type="term" value="F:metal ion binding"/>
    <property type="evidence" value="ECO:0007669"/>
    <property type="project" value="InterPro"/>
</dbReference>
<keyword evidence="1" id="KW-0067">ATP-binding</keyword>
<dbReference type="AlphaFoldDB" id="A0A396S9L5"/>